<gene>
    <name evidence="1" type="ORF">IPN75_02920</name>
</gene>
<name>A0A9D7QGP4_9RHOO</name>
<dbReference type="PROSITE" id="PS00409">
    <property type="entry name" value="PROKAR_NTER_METHYL"/>
    <property type="match status" value="1"/>
</dbReference>
<reference evidence="1" key="1">
    <citation type="submission" date="2020-10" db="EMBL/GenBank/DDBJ databases">
        <title>Connecting structure to function with the recovery of over 1000 high-quality activated sludge metagenome-assembled genomes encoding full-length rRNA genes using long-read sequencing.</title>
        <authorList>
            <person name="Singleton C.M."/>
            <person name="Petriglieri F."/>
            <person name="Kristensen J.M."/>
            <person name="Kirkegaard R.H."/>
            <person name="Michaelsen T.Y."/>
            <person name="Andersen M.H."/>
            <person name="Karst S.M."/>
            <person name="Dueholm M.S."/>
            <person name="Nielsen P.H."/>
            <person name="Albertsen M."/>
        </authorList>
    </citation>
    <scope>NUCLEOTIDE SEQUENCE</scope>
    <source>
        <strain evidence="1">OdNE_18-Q3-R46-58_BAT3C.305</strain>
    </source>
</reference>
<dbReference type="Proteomes" id="UP000808146">
    <property type="component" value="Unassembled WGS sequence"/>
</dbReference>
<dbReference type="SUPFAM" id="SSF54523">
    <property type="entry name" value="Pili subunits"/>
    <property type="match status" value="1"/>
</dbReference>
<evidence type="ECO:0000313" key="1">
    <source>
        <dbReference type="EMBL" id="MBK8889401.1"/>
    </source>
</evidence>
<dbReference type="InterPro" id="IPR012902">
    <property type="entry name" value="N_methyl_site"/>
</dbReference>
<sequence length="235" mass="24259">MLPRRKEGFTLVELAIVLVIVALLTSGLLLGVSAQRNAAENVDAQRQLENIRETLIGFALTRGRLPCPAISNLASSDANAGLENCAQPHGVLPWVTLGLPELDPWGRRFTYFASSKFTAALPPGGALASFTLSTGDPAASPPDNAGTANIKASGSSSGNVASDLPAVVVSHGSRGAGAYLPSGVQLPGVVGDEAENADADLTFISRTQDGSFDDLVTWVVPSILKSKMVAAGRLP</sequence>
<proteinExistence type="predicted"/>
<dbReference type="AlphaFoldDB" id="A0A9D7QGP4"/>
<dbReference type="InterPro" id="IPR045584">
    <property type="entry name" value="Pilin-like"/>
</dbReference>
<organism evidence="1 2">
    <name type="scientific">Candidatus Dechloromonas phosphorivorans</name>
    <dbReference type="NCBI Taxonomy" id="2899244"/>
    <lineage>
        <taxon>Bacteria</taxon>
        <taxon>Pseudomonadati</taxon>
        <taxon>Pseudomonadota</taxon>
        <taxon>Betaproteobacteria</taxon>
        <taxon>Rhodocyclales</taxon>
        <taxon>Azonexaceae</taxon>
        <taxon>Dechloromonas</taxon>
    </lineage>
</organism>
<protein>
    <submittedName>
        <fullName evidence="1">Type II secretion system protein</fullName>
    </submittedName>
</protein>
<dbReference type="Gene3D" id="3.30.700.10">
    <property type="entry name" value="Glycoprotein, Type 4 Pilin"/>
    <property type="match status" value="1"/>
</dbReference>
<dbReference type="NCBIfam" id="TIGR02532">
    <property type="entry name" value="IV_pilin_GFxxxE"/>
    <property type="match status" value="1"/>
</dbReference>
<accession>A0A9D7QGP4</accession>
<comment type="caution">
    <text evidence="1">The sequence shown here is derived from an EMBL/GenBank/DDBJ whole genome shotgun (WGS) entry which is preliminary data.</text>
</comment>
<dbReference type="EMBL" id="JADKBR010000001">
    <property type="protein sequence ID" value="MBK8889401.1"/>
    <property type="molecule type" value="Genomic_DNA"/>
</dbReference>
<evidence type="ECO:0000313" key="2">
    <source>
        <dbReference type="Proteomes" id="UP000808146"/>
    </source>
</evidence>
<dbReference type="Pfam" id="PF07963">
    <property type="entry name" value="N_methyl"/>
    <property type="match status" value="1"/>
</dbReference>